<feature type="domain" description="SHSP" evidence="4">
    <location>
        <begin position="269"/>
        <end position="392"/>
    </location>
</feature>
<comment type="similarity">
    <text evidence="1 2">Belongs to the small heat shock protein (HSP20) family.</text>
</comment>
<sequence>MSKFAPHHRSSNQPRATSSTVCQKCLGRGHFIYECKGQRPYVSRPSRTQQLENPSTLAKLKASGKPSVEVPEEFKKKEGTADAILEAREKERNAQQDKDKGKGRETKKARRRSRSSSDSDSTSSDSDSDSDSSSSDSSSTSLSRDHRLAVGDGEAVFSHLVDMNKPWPVPSTNAMEWCCQRRKGRHAPELCRRAAYARELSSHSRPPYISKAQLSCCLHSSTMSLTRQLLNDFRPLFRMLDEPLRGSNVLNRSRSVFDDAFGPSLFPFTREMMRGPAVDVSEAGNSYVVEAELPGVKRENIEVRIGEGGRSLTIEGKVFAEAQPAEAPGAGEAAEKATQISSERSVIGSFTRTLVLPRPVDANTVAAKLEDGILQITLTKVQDKESVVVPVL</sequence>
<dbReference type="PANTHER" id="PTHR13491:SF0">
    <property type="entry name" value="ZINC FINGER CCHC DOMAIN-CONTAINING PROTEIN 10"/>
    <property type="match status" value="1"/>
</dbReference>
<evidence type="ECO:0000256" key="2">
    <source>
        <dbReference type="RuleBase" id="RU003616"/>
    </source>
</evidence>
<dbReference type="Gene3D" id="2.60.40.790">
    <property type="match status" value="1"/>
</dbReference>
<dbReference type="SUPFAM" id="SSF49764">
    <property type="entry name" value="HSP20-like chaperones"/>
    <property type="match status" value="1"/>
</dbReference>
<protein>
    <recommendedName>
        <fullName evidence="4">SHSP domain-containing protein</fullName>
    </recommendedName>
</protein>
<proteinExistence type="inferred from homology"/>
<dbReference type="EMBL" id="DF849942">
    <property type="protein sequence ID" value="GAT60296.1"/>
    <property type="molecule type" value="Genomic_DNA"/>
</dbReference>
<reference evidence="5" key="1">
    <citation type="submission" date="2014-09" db="EMBL/GenBank/DDBJ databases">
        <title>Genome sequence of the luminous mushroom Mycena chlorophos for searching fungal bioluminescence genes.</title>
        <authorList>
            <person name="Tanaka Y."/>
            <person name="Kasuga D."/>
            <person name="Oba Y."/>
            <person name="Hase S."/>
            <person name="Sato K."/>
            <person name="Oba Y."/>
            <person name="Sakakibara Y."/>
        </authorList>
    </citation>
    <scope>NUCLEOTIDE SEQUENCE</scope>
</reference>
<dbReference type="InterPro" id="IPR039715">
    <property type="entry name" value="ZCCHC10"/>
</dbReference>
<dbReference type="Pfam" id="PF13917">
    <property type="entry name" value="zf-CCHC_3"/>
    <property type="match status" value="1"/>
</dbReference>
<feature type="compositionally biased region" description="Polar residues" evidence="3">
    <location>
        <begin position="45"/>
        <end position="56"/>
    </location>
</feature>
<evidence type="ECO:0000313" key="6">
    <source>
        <dbReference type="Proteomes" id="UP000815677"/>
    </source>
</evidence>
<dbReference type="Pfam" id="PF00011">
    <property type="entry name" value="HSP20"/>
    <property type="match status" value="1"/>
</dbReference>
<feature type="region of interest" description="Disordered" evidence="3">
    <location>
        <begin position="38"/>
        <end position="147"/>
    </location>
</feature>
<dbReference type="Proteomes" id="UP000815677">
    <property type="component" value="Unassembled WGS sequence"/>
</dbReference>
<organism evidence="5 6">
    <name type="scientific">Mycena chlorophos</name>
    <name type="common">Agaric fungus</name>
    <name type="synonym">Agaricus chlorophos</name>
    <dbReference type="NCBI Taxonomy" id="658473"/>
    <lineage>
        <taxon>Eukaryota</taxon>
        <taxon>Fungi</taxon>
        <taxon>Dikarya</taxon>
        <taxon>Basidiomycota</taxon>
        <taxon>Agaricomycotina</taxon>
        <taxon>Agaricomycetes</taxon>
        <taxon>Agaricomycetidae</taxon>
        <taxon>Agaricales</taxon>
        <taxon>Marasmiineae</taxon>
        <taxon>Mycenaceae</taxon>
        <taxon>Mycena</taxon>
    </lineage>
</organism>
<dbReference type="PANTHER" id="PTHR13491">
    <property type="entry name" value="ZCCHC10 PROTEIN"/>
    <property type="match status" value="1"/>
</dbReference>
<evidence type="ECO:0000259" key="4">
    <source>
        <dbReference type="PROSITE" id="PS01031"/>
    </source>
</evidence>
<evidence type="ECO:0000313" key="5">
    <source>
        <dbReference type="EMBL" id="GAT60296.1"/>
    </source>
</evidence>
<evidence type="ECO:0000256" key="3">
    <source>
        <dbReference type="SAM" id="MobiDB-lite"/>
    </source>
</evidence>
<name>A0ABQ0MDP1_MYCCL</name>
<keyword evidence="6" id="KW-1185">Reference proteome</keyword>
<feature type="compositionally biased region" description="Low complexity" evidence="3">
    <location>
        <begin position="116"/>
        <end position="142"/>
    </location>
</feature>
<dbReference type="InterPro" id="IPR002068">
    <property type="entry name" value="A-crystallin/Hsp20_dom"/>
</dbReference>
<evidence type="ECO:0000256" key="1">
    <source>
        <dbReference type="PROSITE-ProRule" id="PRU00285"/>
    </source>
</evidence>
<accession>A0ABQ0MDP1</accession>
<dbReference type="CDD" id="cd06464">
    <property type="entry name" value="ACD_sHsps-like"/>
    <property type="match status" value="1"/>
</dbReference>
<feature type="compositionally biased region" description="Basic residues" evidence="3">
    <location>
        <begin position="1"/>
        <end position="10"/>
    </location>
</feature>
<feature type="compositionally biased region" description="Polar residues" evidence="3">
    <location>
        <begin position="11"/>
        <end position="20"/>
    </location>
</feature>
<gene>
    <name evidence="5" type="ORF">MCHLO_16447</name>
</gene>
<dbReference type="PROSITE" id="PS01031">
    <property type="entry name" value="SHSP"/>
    <property type="match status" value="1"/>
</dbReference>
<feature type="compositionally biased region" description="Basic and acidic residues" evidence="3">
    <location>
        <begin position="72"/>
        <end position="106"/>
    </location>
</feature>
<dbReference type="InterPro" id="IPR008978">
    <property type="entry name" value="HSP20-like_chaperone"/>
</dbReference>
<feature type="region of interest" description="Disordered" evidence="3">
    <location>
        <begin position="1"/>
        <end position="20"/>
    </location>
</feature>